<dbReference type="AlphaFoldDB" id="A0A8G2CM33"/>
<dbReference type="Pfam" id="PF13472">
    <property type="entry name" value="Lipase_GDSL_2"/>
    <property type="match status" value="1"/>
</dbReference>
<sequence>MLNRLLLVFALLAAPGIAAARVNLAAAPIGRMDLPWWRAGFEATLAQARTDRNAQLVWLGDSITYYWQRTGAAPFEQIKPIWQRYYGRYHPLDFGLIGDTTSSVIWRIDHGEFNGLHPKLVIVLIGANNLGATHWGAHLTVPGIKAVVADLHRHVPHAKILLLGVLPSIRSAWISAETVKINRDLAQIYQHNTLVTFRNVGAVLEHDGKPEASLYVDPRLQPPQPPLHPDATGMQRIAAALAPTVAVLMK</sequence>
<keyword evidence="3" id="KW-0378">Hydrolase</keyword>
<dbReference type="GO" id="GO:0016788">
    <property type="term" value="F:hydrolase activity, acting on ester bonds"/>
    <property type="evidence" value="ECO:0007669"/>
    <property type="project" value="UniProtKB-ARBA"/>
</dbReference>
<feature type="chain" id="PRO_5034914033" evidence="1">
    <location>
        <begin position="21"/>
        <end position="250"/>
    </location>
</feature>
<reference evidence="3 4" key="1">
    <citation type="submission" date="2017-01" db="EMBL/GenBank/DDBJ databases">
        <authorList>
            <person name="Varghese N."/>
            <person name="Submissions S."/>
        </authorList>
    </citation>
    <scope>NUCLEOTIDE SEQUENCE [LARGE SCALE GENOMIC DNA]</scope>
    <source>
        <strain evidence="3 4">ATCC 35905</strain>
    </source>
</reference>
<dbReference type="SUPFAM" id="SSF52266">
    <property type="entry name" value="SGNH hydrolase"/>
    <property type="match status" value="1"/>
</dbReference>
<organism evidence="3 4">
    <name type="scientific">Acidiphilium rubrum</name>
    <dbReference type="NCBI Taxonomy" id="526"/>
    <lineage>
        <taxon>Bacteria</taxon>
        <taxon>Pseudomonadati</taxon>
        <taxon>Pseudomonadota</taxon>
        <taxon>Alphaproteobacteria</taxon>
        <taxon>Acetobacterales</taxon>
        <taxon>Acidocellaceae</taxon>
        <taxon>Acidiphilium</taxon>
    </lineage>
</organism>
<dbReference type="RefSeq" id="WP_029312237.1">
    <property type="nucleotide sequence ID" value="NZ_FTNE01000017.1"/>
</dbReference>
<dbReference type="EMBL" id="FTNE01000017">
    <property type="protein sequence ID" value="SIR15561.1"/>
    <property type="molecule type" value="Genomic_DNA"/>
</dbReference>
<evidence type="ECO:0000256" key="1">
    <source>
        <dbReference type="SAM" id="SignalP"/>
    </source>
</evidence>
<proteinExistence type="predicted"/>
<dbReference type="Gene3D" id="3.40.50.1110">
    <property type="entry name" value="SGNH hydrolase"/>
    <property type="match status" value="1"/>
</dbReference>
<feature type="domain" description="SGNH hydrolase-type esterase" evidence="2">
    <location>
        <begin position="59"/>
        <end position="236"/>
    </location>
</feature>
<evidence type="ECO:0000313" key="3">
    <source>
        <dbReference type="EMBL" id="SIR15561.1"/>
    </source>
</evidence>
<name>A0A8G2CM33_ACIRU</name>
<comment type="caution">
    <text evidence="3">The sequence shown here is derived from an EMBL/GenBank/DDBJ whole genome shotgun (WGS) entry which is preliminary data.</text>
</comment>
<evidence type="ECO:0000313" key="4">
    <source>
        <dbReference type="Proteomes" id="UP000186308"/>
    </source>
</evidence>
<evidence type="ECO:0000259" key="2">
    <source>
        <dbReference type="Pfam" id="PF13472"/>
    </source>
</evidence>
<gene>
    <name evidence="3" type="ORF">SAMN05421828_11723</name>
</gene>
<dbReference type="Proteomes" id="UP000186308">
    <property type="component" value="Unassembled WGS sequence"/>
</dbReference>
<dbReference type="InterPro" id="IPR036514">
    <property type="entry name" value="SGNH_hydro_sf"/>
</dbReference>
<accession>A0A8G2CM33</accession>
<dbReference type="OrthoDB" id="9794725at2"/>
<protein>
    <submittedName>
        <fullName evidence="3">GDSL-like Lipase/Acylhydrolase family protein</fullName>
    </submittedName>
</protein>
<dbReference type="InterPro" id="IPR013830">
    <property type="entry name" value="SGNH_hydro"/>
</dbReference>
<feature type="signal peptide" evidence="1">
    <location>
        <begin position="1"/>
        <end position="20"/>
    </location>
</feature>
<keyword evidence="4" id="KW-1185">Reference proteome</keyword>
<keyword evidence="1" id="KW-0732">Signal</keyword>